<dbReference type="AlphaFoldDB" id="A0A4C1ZIM9"/>
<sequence length="173" mass="18624">MALLTKNSVPFSGSLVAIIAIISASGADSPRRPRRSAYVLPAIRHIVSAARCLINILLSCSEHYLLMQFQLTSGRVKFKFIPVRRRRGCRERGAGRRGRHPVSTGPGAGVRHARARVCGARGRYAGQGTAATCHFRACYAPLVLVSSQGFSARSSARHKAHATAIVSTCSLRT</sequence>
<accession>A0A4C1ZIM9</accession>
<protein>
    <submittedName>
        <fullName evidence="1">Uncharacterized protein</fullName>
    </submittedName>
</protein>
<evidence type="ECO:0000313" key="1">
    <source>
        <dbReference type="EMBL" id="GBP88346.1"/>
    </source>
</evidence>
<dbReference type="Proteomes" id="UP000299102">
    <property type="component" value="Unassembled WGS sequence"/>
</dbReference>
<organism evidence="1 2">
    <name type="scientific">Eumeta variegata</name>
    <name type="common">Bagworm moth</name>
    <name type="synonym">Eumeta japonica</name>
    <dbReference type="NCBI Taxonomy" id="151549"/>
    <lineage>
        <taxon>Eukaryota</taxon>
        <taxon>Metazoa</taxon>
        <taxon>Ecdysozoa</taxon>
        <taxon>Arthropoda</taxon>
        <taxon>Hexapoda</taxon>
        <taxon>Insecta</taxon>
        <taxon>Pterygota</taxon>
        <taxon>Neoptera</taxon>
        <taxon>Endopterygota</taxon>
        <taxon>Lepidoptera</taxon>
        <taxon>Glossata</taxon>
        <taxon>Ditrysia</taxon>
        <taxon>Tineoidea</taxon>
        <taxon>Psychidae</taxon>
        <taxon>Oiketicinae</taxon>
        <taxon>Eumeta</taxon>
    </lineage>
</organism>
<evidence type="ECO:0000313" key="2">
    <source>
        <dbReference type="Proteomes" id="UP000299102"/>
    </source>
</evidence>
<gene>
    <name evidence="1" type="ORF">EVAR_61946_1</name>
</gene>
<reference evidence="1 2" key="1">
    <citation type="journal article" date="2019" name="Commun. Biol.">
        <title>The bagworm genome reveals a unique fibroin gene that provides high tensile strength.</title>
        <authorList>
            <person name="Kono N."/>
            <person name="Nakamura H."/>
            <person name="Ohtoshi R."/>
            <person name="Tomita M."/>
            <person name="Numata K."/>
            <person name="Arakawa K."/>
        </authorList>
    </citation>
    <scope>NUCLEOTIDE SEQUENCE [LARGE SCALE GENOMIC DNA]</scope>
</reference>
<keyword evidence="2" id="KW-1185">Reference proteome</keyword>
<name>A0A4C1ZIM9_EUMVA</name>
<comment type="caution">
    <text evidence="1">The sequence shown here is derived from an EMBL/GenBank/DDBJ whole genome shotgun (WGS) entry which is preliminary data.</text>
</comment>
<proteinExistence type="predicted"/>
<dbReference type="EMBL" id="BGZK01001925">
    <property type="protein sequence ID" value="GBP88346.1"/>
    <property type="molecule type" value="Genomic_DNA"/>
</dbReference>